<accession>A0AAD5MVK0</accession>
<protein>
    <submittedName>
        <fullName evidence="1">Uncharacterized protein</fullName>
    </submittedName>
</protein>
<reference evidence="1" key="1">
    <citation type="submission" date="2021-06" db="EMBL/GenBank/DDBJ databases">
        <title>Parelaphostrongylus tenuis whole genome reference sequence.</title>
        <authorList>
            <person name="Garwood T.J."/>
            <person name="Larsen P.A."/>
            <person name="Fountain-Jones N.M."/>
            <person name="Garbe J.R."/>
            <person name="Macchietto M.G."/>
            <person name="Kania S.A."/>
            <person name="Gerhold R.W."/>
            <person name="Richards J.E."/>
            <person name="Wolf T.M."/>
        </authorList>
    </citation>
    <scope>NUCLEOTIDE SEQUENCE</scope>
    <source>
        <strain evidence="1">MNPRO001-30</strain>
        <tissue evidence="1">Meninges</tissue>
    </source>
</reference>
<keyword evidence="2" id="KW-1185">Reference proteome</keyword>
<organism evidence="1 2">
    <name type="scientific">Parelaphostrongylus tenuis</name>
    <name type="common">Meningeal worm</name>
    <dbReference type="NCBI Taxonomy" id="148309"/>
    <lineage>
        <taxon>Eukaryota</taxon>
        <taxon>Metazoa</taxon>
        <taxon>Ecdysozoa</taxon>
        <taxon>Nematoda</taxon>
        <taxon>Chromadorea</taxon>
        <taxon>Rhabditida</taxon>
        <taxon>Rhabditina</taxon>
        <taxon>Rhabditomorpha</taxon>
        <taxon>Strongyloidea</taxon>
        <taxon>Metastrongylidae</taxon>
        <taxon>Parelaphostrongylus</taxon>
    </lineage>
</organism>
<gene>
    <name evidence="1" type="ORF">KIN20_025627</name>
</gene>
<dbReference type="EMBL" id="JAHQIW010005244">
    <property type="protein sequence ID" value="KAJ1365355.1"/>
    <property type="molecule type" value="Genomic_DNA"/>
</dbReference>
<comment type="caution">
    <text evidence="1">The sequence shown here is derived from an EMBL/GenBank/DDBJ whole genome shotgun (WGS) entry which is preliminary data.</text>
</comment>
<sequence length="103" mass="12208">MVLVRIQYQSSSNSSRIARRRLKRTTEITKSSKLLHYCIDGKVILRCWKTDFVTNVGTRFYNLDSNHVTSRVVKSRYPYGALSDNFMTRKHRLFSCFYSLLYL</sequence>
<dbReference type="AlphaFoldDB" id="A0AAD5MVK0"/>
<dbReference type="Proteomes" id="UP001196413">
    <property type="component" value="Unassembled WGS sequence"/>
</dbReference>
<name>A0AAD5MVK0_PARTN</name>
<proteinExistence type="predicted"/>
<evidence type="ECO:0000313" key="1">
    <source>
        <dbReference type="EMBL" id="KAJ1365355.1"/>
    </source>
</evidence>
<evidence type="ECO:0000313" key="2">
    <source>
        <dbReference type="Proteomes" id="UP001196413"/>
    </source>
</evidence>